<sequence length="579" mass="63474">MKEKEEEEEEKFQKSYLTGDEDLRRASQLVDSLISSSYSVRTLPVKWRVIREKLEQLHSGLTVAAGGNQEGSYNSSALAELLRDIVSMAGETQALAHRCSEECYSGGKLQMRSDLDVIASKIDLQIKRLGEVYASGILTDAQAIIVSRPSAGASREDMRFYVKDLFSRLRIGDSEMRGRAIAALAEALHEDDKYARIAVLETDDGVGLLVRLLDSRVAGFQEEAAEVVSVIAGFDSYKGALITAGVIASLIRVLETGTEVGRSRAARALRKLTENSDNAWSVSAHGGVTALLSICRDAGSGEELITSASRVLRNLSSVSEIRRFMVEQGAVSIFLNILRSRNKEPFQIQAIEFLHTLASDDEAIKEKVISQGTIESLLSVLDTGSSKAKEITLQAIDTLCFSSASAMSSLTAHGFLDRILFYVKSGEPSTQELALKAALRLGTSTDETKKTMGDMGFIPALIALLETKSFDVREMAAELLCGLVSVQRNRRRFIQEDYNINRVLQLLTPDDEKSVSKKFLLSILISLTENHSGRRKIAASGYMKNLEKLAETDVVDAKKIVKKLSGNKLRNIFSGLWGS</sequence>
<dbReference type="InterPro" id="IPR011989">
    <property type="entry name" value="ARM-like"/>
</dbReference>
<keyword evidence="4" id="KW-1185">Reference proteome</keyword>
<feature type="domain" description="U-box" evidence="3">
    <location>
        <begin position="186"/>
        <end position="425"/>
    </location>
</feature>
<dbReference type="AlphaFoldDB" id="A0AB40BES8"/>
<dbReference type="Pfam" id="PF23005">
    <property type="entry name" value="DUF7032"/>
    <property type="match status" value="1"/>
</dbReference>
<dbReference type="PANTHER" id="PTHR46043:SF5">
    <property type="entry name" value="ARM REPEAT SUPERFAMILY PROTEIN"/>
    <property type="match status" value="1"/>
</dbReference>
<protein>
    <submittedName>
        <fullName evidence="5">Protein ARABIDILLO 2</fullName>
    </submittedName>
</protein>
<dbReference type="InterPro" id="IPR000225">
    <property type="entry name" value="Armadillo"/>
</dbReference>
<proteinExistence type="predicted"/>
<reference evidence="5" key="1">
    <citation type="submission" date="2025-08" db="UniProtKB">
        <authorList>
            <consortium name="RefSeq"/>
        </authorList>
    </citation>
    <scope>IDENTIFICATION</scope>
</reference>
<evidence type="ECO:0000313" key="5">
    <source>
        <dbReference type="RefSeq" id="XP_039125634.1"/>
    </source>
</evidence>
<evidence type="ECO:0000259" key="3">
    <source>
        <dbReference type="Pfam" id="PF25598"/>
    </source>
</evidence>
<dbReference type="SMART" id="SM00185">
    <property type="entry name" value="ARM"/>
    <property type="match status" value="6"/>
</dbReference>
<dbReference type="Pfam" id="PF00514">
    <property type="entry name" value="Arm"/>
    <property type="match status" value="1"/>
</dbReference>
<dbReference type="Gene3D" id="1.25.10.10">
    <property type="entry name" value="Leucine-rich Repeat Variant"/>
    <property type="match status" value="1"/>
</dbReference>
<feature type="domain" description="DUF7032" evidence="2">
    <location>
        <begin position="25"/>
        <end position="137"/>
    </location>
</feature>
<dbReference type="GeneID" id="120261717"/>
<dbReference type="InterPro" id="IPR058678">
    <property type="entry name" value="ARM_PUB"/>
</dbReference>
<evidence type="ECO:0000256" key="1">
    <source>
        <dbReference type="PROSITE-ProRule" id="PRU00259"/>
    </source>
</evidence>
<name>A0AB40BES8_DIOCR</name>
<dbReference type="InterPro" id="IPR054296">
    <property type="entry name" value="DUF7032"/>
</dbReference>
<dbReference type="Pfam" id="PF25598">
    <property type="entry name" value="ARM_PUB"/>
    <property type="match status" value="1"/>
</dbReference>
<evidence type="ECO:0000259" key="2">
    <source>
        <dbReference type="Pfam" id="PF23005"/>
    </source>
</evidence>
<dbReference type="PROSITE" id="PS50176">
    <property type="entry name" value="ARM_REPEAT"/>
    <property type="match status" value="1"/>
</dbReference>
<dbReference type="PANTHER" id="PTHR46043">
    <property type="entry name" value="ARM REPEAT SUPERFAMILY PROTEIN"/>
    <property type="match status" value="1"/>
</dbReference>
<accession>A0AB40BES8</accession>
<organism evidence="4 5">
    <name type="scientific">Dioscorea cayennensis subsp. rotundata</name>
    <name type="common">White Guinea yam</name>
    <name type="synonym">Dioscorea rotundata</name>
    <dbReference type="NCBI Taxonomy" id="55577"/>
    <lineage>
        <taxon>Eukaryota</taxon>
        <taxon>Viridiplantae</taxon>
        <taxon>Streptophyta</taxon>
        <taxon>Embryophyta</taxon>
        <taxon>Tracheophyta</taxon>
        <taxon>Spermatophyta</taxon>
        <taxon>Magnoliopsida</taxon>
        <taxon>Liliopsida</taxon>
        <taxon>Dioscoreales</taxon>
        <taxon>Dioscoreaceae</taxon>
        <taxon>Dioscorea</taxon>
    </lineage>
</organism>
<feature type="repeat" description="ARM" evidence="1">
    <location>
        <begin position="286"/>
        <end position="330"/>
    </location>
</feature>
<dbReference type="InterPro" id="IPR016024">
    <property type="entry name" value="ARM-type_fold"/>
</dbReference>
<evidence type="ECO:0000313" key="4">
    <source>
        <dbReference type="Proteomes" id="UP001515500"/>
    </source>
</evidence>
<dbReference type="SUPFAM" id="SSF48371">
    <property type="entry name" value="ARM repeat"/>
    <property type="match status" value="1"/>
</dbReference>
<gene>
    <name evidence="5" type="primary">LOC120261717</name>
</gene>
<dbReference type="Proteomes" id="UP001515500">
    <property type="component" value="Chromosome 5"/>
</dbReference>
<dbReference type="RefSeq" id="XP_039125634.1">
    <property type="nucleotide sequence ID" value="XM_039269700.1"/>
</dbReference>